<comment type="caution">
    <text evidence="1">The sequence shown here is derived from an EMBL/GenBank/DDBJ whole genome shotgun (WGS) entry which is preliminary data.</text>
</comment>
<dbReference type="EMBL" id="LAZR01020371">
    <property type="protein sequence ID" value="KKL89141.1"/>
    <property type="molecule type" value="Genomic_DNA"/>
</dbReference>
<organism evidence="1">
    <name type="scientific">marine sediment metagenome</name>
    <dbReference type="NCBI Taxonomy" id="412755"/>
    <lineage>
        <taxon>unclassified sequences</taxon>
        <taxon>metagenomes</taxon>
        <taxon>ecological metagenomes</taxon>
    </lineage>
</organism>
<accession>A0A0F9GF11</accession>
<evidence type="ECO:0000313" key="1">
    <source>
        <dbReference type="EMBL" id="KKL89141.1"/>
    </source>
</evidence>
<dbReference type="AlphaFoldDB" id="A0A0F9GF11"/>
<gene>
    <name evidence="1" type="ORF">LCGC14_1917700</name>
</gene>
<name>A0A0F9GF11_9ZZZZ</name>
<feature type="non-terminal residue" evidence="1">
    <location>
        <position position="48"/>
    </location>
</feature>
<reference evidence="1" key="1">
    <citation type="journal article" date="2015" name="Nature">
        <title>Complex archaea that bridge the gap between prokaryotes and eukaryotes.</title>
        <authorList>
            <person name="Spang A."/>
            <person name="Saw J.H."/>
            <person name="Jorgensen S.L."/>
            <person name="Zaremba-Niedzwiedzka K."/>
            <person name="Martijn J."/>
            <person name="Lind A.E."/>
            <person name="van Eijk R."/>
            <person name="Schleper C."/>
            <person name="Guy L."/>
            <person name="Ettema T.J."/>
        </authorList>
    </citation>
    <scope>NUCLEOTIDE SEQUENCE</scope>
</reference>
<protein>
    <submittedName>
        <fullName evidence="1">Uncharacterized protein</fullName>
    </submittedName>
</protein>
<proteinExistence type="predicted"/>
<sequence length="48" mass="5160">MGGLYYPTQTRIPLLGSVSGTTRTYATLVDYYDLDGTTTKSFVAGGYS</sequence>